<dbReference type="InterPro" id="IPR016024">
    <property type="entry name" value="ARM-type_fold"/>
</dbReference>
<dbReference type="InterPro" id="IPR003613">
    <property type="entry name" value="Ubox_domain"/>
</dbReference>
<accession>A0A9R1HT89</accession>
<evidence type="ECO:0000259" key="5">
    <source>
        <dbReference type="PROSITE" id="PS51698"/>
    </source>
</evidence>
<reference evidence="6" key="2">
    <citation type="submission" date="2020-03" db="EMBL/GenBank/DDBJ databases">
        <title>The second near-complete assembly of the hexaploid bread wheat (Triticum aestivum) genome.</title>
        <authorList>
            <person name="Zimin A.V."/>
            <person name="Puiu D."/>
            <person name="Shumante A."/>
            <person name="Alonge M."/>
            <person name="Salzberg S.L."/>
        </authorList>
    </citation>
    <scope>NUCLEOTIDE SEQUENCE</scope>
    <source>
        <tissue evidence="6">Leaf</tissue>
    </source>
</reference>
<name>A0A9R1HT89_WHEAT</name>
<feature type="domain" description="U-box" evidence="5">
    <location>
        <begin position="26"/>
        <end position="105"/>
    </location>
</feature>
<evidence type="ECO:0000256" key="2">
    <source>
        <dbReference type="ARBA" id="ARBA00004906"/>
    </source>
</evidence>
<dbReference type="InterPro" id="IPR013083">
    <property type="entry name" value="Znf_RING/FYVE/PHD"/>
</dbReference>
<dbReference type="SUPFAM" id="SSF48371">
    <property type="entry name" value="ARM repeat"/>
    <property type="match status" value="1"/>
</dbReference>
<evidence type="ECO:0000256" key="1">
    <source>
        <dbReference type="ARBA" id="ARBA00000900"/>
    </source>
</evidence>
<dbReference type="PANTHER" id="PTHR45958:SF6">
    <property type="entry name" value="U-BOX DOMAIN-CONTAINING PROTEIN 43"/>
    <property type="match status" value="1"/>
</dbReference>
<gene>
    <name evidence="6" type="ORF">CFC21_076682</name>
</gene>
<dbReference type="PROSITE" id="PS51698">
    <property type="entry name" value="U_BOX"/>
    <property type="match status" value="1"/>
</dbReference>
<evidence type="ECO:0000256" key="4">
    <source>
        <dbReference type="ARBA" id="ARBA00022679"/>
    </source>
</evidence>
<dbReference type="AlphaFoldDB" id="A0A9R1HT89"/>
<reference evidence="6" key="1">
    <citation type="journal article" date="2017" name="Gigascience">
        <title>The first near-complete assembly of the hexaploid bread wheat genome, Triticum aestivum.</title>
        <authorList>
            <person name="Zimin A.V."/>
            <person name="Puiu D."/>
            <person name="Hall R."/>
            <person name="Kingan S."/>
            <person name="Clavijo B.J."/>
            <person name="Salzberg S.L."/>
        </authorList>
    </citation>
    <scope>NUCLEOTIDE SEQUENCE</scope>
    <source>
        <tissue evidence="6">Leaf</tissue>
    </source>
</reference>
<proteinExistence type="predicted"/>
<dbReference type="InterPro" id="IPR011989">
    <property type="entry name" value="ARM-like"/>
</dbReference>
<dbReference type="Gene3D" id="3.30.40.10">
    <property type="entry name" value="Zinc/RING finger domain, C3HC4 (zinc finger)"/>
    <property type="match status" value="1"/>
</dbReference>
<dbReference type="InterPro" id="IPR052608">
    <property type="entry name" value="U-box_domain_protein"/>
</dbReference>
<dbReference type="GO" id="GO:0061630">
    <property type="term" value="F:ubiquitin protein ligase activity"/>
    <property type="evidence" value="ECO:0007669"/>
    <property type="project" value="UniProtKB-EC"/>
</dbReference>
<dbReference type="PANTHER" id="PTHR45958">
    <property type="entry name" value="RING-TYPE E3 UBIQUITIN TRANSFERASE"/>
    <property type="match status" value="1"/>
</dbReference>
<dbReference type="SUPFAM" id="SSF57850">
    <property type="entry name" value="RING/U-box"/>
    <property type="match status" value="1"/>
</dbReference>
<dbReference type="InterPro" id="IPR045210">
    <property type="entry name" value="RING-Ubox_PUB"/>
</dbReference>
<dbReference type="Gene3D" id="1.25.10.10">
    <property type="entry name" value="Leucine-rich Repeat Variant"/>
    <property type="match status" value="3"/>
</dbReference>
<dbReference type="SMART" id="SM00504">
    <property type="entry name" value="Ubox"/>
    <property type="match status" value="1"/>
</dbReference>
<sequence length="813" mass="88882">MQCRGVMADVQDGHYDSSTDSLRVEPIYESFLCPLTKQIMRDPVTLESGATFEREAILKWFKESDSSGRSLVCPITRKELSSTELNPSIALRNTIDEWMHRNEAAKLDVACKSLTSENSEHDTLQALEYVVEICQRSRSSRHVVRKLGLISLISELLKNSSTKVRQKSLESLCFVAKDDNDNKDEIAAGDNIRTIVKFLSHGHVQEKEQAASLLYELSQYKPLSEKIGSVPGAILILVGLSSSKIENLFTVDRADKTLVNLESCEKNVRQMAENGRLQPLLRLLLEGSADTQLSMAAYVGELVLTNDVKVFVAQTAGSALVNIMKSGNREAREAALKALNQISSYDVSAKILIEAGILPPLIADLFTVGSNQLPMRLKEVSATILANVVASGANFQSIPLDHNRQTLVSEEIVHNLLHLISNTGPATECKLLQVLVGLTSSSTTVQGIVDAIKSSGATVSLIQFVEAPQREVRMASIKLLNNISPCMGQELAEAFRGNFSQLSSLIRVIADNNGISEEQAPAAGLVADLPLQDSVLTRRLVEDGAFTTIISKVIMIRQGESRGGRFVNPFLEGLVRIVSRITFILEDDPDIIAVAREYNLTALFSDLLQMNGLDTVQIVSATALGNLSGQSKHLTKILPPPNAGLCFSIFPCLSQKSVETGVCRVHHGICSSRESFCLLEGKVVEKLVACLDHNNEKVVEASLTALSTLLDDGVDIDQGVMVLCDAEGVKPILDVLCENRTEALRQRAVWAVERILRTDEIAYEISGNQNVSTALVEAFRHGDFRTRQIAERALKHVDKLPNFSGIFSKIGAQ</sequence>
<evidence type="ECO:0000256" key="3">
    <source>
        <dbReference type="ARBA" id="ARBA00012483"/>
    </source>
</evidence>
<comment type="pathway">
    <text evidence="2">Protein modification; protein ubiquitination.</text>
</comment>
<organism evidence="6">
    <name type="scientific">Triticum aestivum</name>
    <name type="common">Wheat</name>
    <dbReference type="NCBI Taxonomy" id="4565"/>
    <lineage>
        <taxon>Eukaryota</taxon>
        <taxon>Viridiplantae</taxon>
        <taxon>Streptophyta</taxon>
        <taxon>Embryophyta</taxon>
        <taxon>Tracheophyta</taxon>
        <taxon>Spermatophyta</taxon>
        <taxon>Magnoliopsida</taxon>
        <taxon>Liliopsida</taxon>
        <taxon>Poales</taxon>
        <taxon>Poaceae</taxon>
        <taxon>BOP clade</taxon>
        <taxon>Pooideae</taxon>
        <taxon>Triticodae</taxon>
        <taxon>Triticeae</taxon>
        <taxon>Triticinae</taxon>
        <taxon>Triticum</taxon>
    </lineage>
</organism>
<dbReference type="EMBL" id="CM022225">
    <property type="protein sequence ID" value="KAF7071324.1"/>
    <property type="molecule type" value="Genomic_DNA"/>
</dbReference>
<dbReference type="OrthoDB" id="10064100at2759"/>
<dbReference type="GO" id="GO:0016567">
    <property type="term" value="P:protein ubiquitination"/>
    <property type="evidence" value="ECO:0007669"/>
    <property type="project" value="InterPro"/>
</dbReference>
<dbReference type="CDD" id="cd16664">
    <property type="entry name" value="RING-Ubox_PUB"/>
    <property type="match status" value="1"/>
</dbReference>
<comment type="caution">
    <text evidence="6">The sequence shown here is derived from an EMBL/GenBank/DDBJ whole genome shotgun (WGS) entry which is preliminary data.</text>
</comment>
<dbReference type="SMART" id="SM00185">
    <property type="entry name" value="ARM"/>
    <property type="match status" value="8"/>
</dbReference>
<dbReference type="InterPro" id="IPR000225">
    <property type="entry name" value="Armadillo"/>
</dbReference>
<keyword evidence="4" id="KW-0808">Transferase</keyword>
<comment type="catalytic activity">
    <reaction evidence="1">
        <text>S-ubiquitinyl-[E2 ubiquitin-conjugating enzyme]-L-cysteine + [acceptor protein]-L-lysine = [E2 ubiquitin-conjugating enzyme]-L-cysteine + N(6)-ubiquitinyl-[acceptor protein]-L-lysine.</text>
        <dbReference type="EC" id="2.3.2.27"/>
    </reaction>
</comment>
<dbReference type="Pfam" id="PF04564">
    <property type="entry name" value="U-box"/>
    <property type="match status" value="1"/>
</dbReference>
<dbReference type="Proteomes" id="UP000815260">
    <property type="component" value="Chromosome 5D"/>
</dbReference>
<evidence type="ECO:0000313" key="6">
    <source>
        <dbReference type="EMBL" id="KAF7071324.1"/>
    </source>
</evidence>
<protein>
    <recommendedName>
        <fullName evidence="3">RING-type E3 ubiquitin transferase</fullName>
        <ecNumber evidence="3">2.3.2.27</ecNumber>
    </recommendedName>
</protein>
<dbReference type="EC" id="2.3.2.27" evidence="3"/>